<evidence type="ECO:0000259" key="1">
    <source>
        <dbReference type="Pfam" id="PF13453"/>
    </source>
</evidence>
<dbReference type="EMBL" id="PDWW01000005">
    <property type="protein sequence ID" value="KAF1726223.1"/>
    <property type="molecule type" value="Genomic_DNA"/>
</dbReference>
<dbReference type="RefSeq" id="WP_162337006.1">
    <property type="nucleotide sequence ID" value="NZ_JBHSRQ010000008.1"/>
</dbReference>
<evidence type="ECO:0000313" key="3">
    <source>
        <dbReference type="Proteomes" id="UP000781710"/>
    </source>
</evidence>
<accession>A0ABQ6ZJD6</accession>
<dbReference type="Gene3D" id="2.10.230.10">
    <property type="entry name" value="Heat shock protein DnaJ, cysteine-rich domain"/>
    <property type="match status" value="1"/>
</dbReference>
<protein>
    <recommendedName>
        <fullName evidence="1">Transcription factor zinc-finger domain-containing protein</fullName>
    </recommendedName>
</protein>
<gene>
    <name evidence="2" type="ORF">CSC78_06085</name>
</gene>
<dbReference type="InterPro" id="IPR027392">
    <property type="entry name" value="TF_Znf"/>
</dbReference>
<name>A0ABQ6ZJD6_9GAMM</name>
<dbReference type="Proteomes" id="UP000781710">
    <property type="component" value="Unassembled WGS sequence"/>
</dbReference>
<feature type="domain" description="Transcription factor zinc-finger" evidence="1">
    <location>
        <begin position="2"/>
        <end position="41"/>
    </location>
</feature>
<comment type="caution">
    <text evidence="2">The sequence shown here is derived from an EMBL/GenBank/DDBJ whole genome shotgun (WGS) entry which is preliminary data.</text>
</comment>
<reference evidence="2 3" key="1">
    <citation type="submission" date="2017-10" db="EMBL/GenBank/DDBJ databases">
        <title>Whole genome sequencing of members of genus Pseudoxanthomonas.</title>
        <authorList>
            <person name="Kumar S."/>
            <person name="Bansal K."/>
            <person name="Kaur A."/>
            <person name="Patil P."/>
            <person name="Sharma S."/>
            <person name="Patil P.B."/>
        </authorList>
    </citation>
    <scope>NUCLEOTIDE SEQUENCE [LARGE SCALE GENOMIC DNA]</scope>
    <source>
        <strain evidence="2 3">DSM 17109</strain>
    </source>
</reference>
<sequence length="124" mass="14319">MQCPKCQGTMELVTVPQANVHRCSQCRGLWFEMVDHETLKDRADEIDTGDPAVGEQYNKIDRITCPSCIGNRPLIRMVDALQPHIWFESCKGCYGRFYDAGEYQDFAEIEFVDLIKDWNAPERI</sequence>
<keyword evidence="3" id="KW-1185">Reference proteome</keyword>
<dbReference type="Pfam" id="PF13453">
    <property type="entry name" value="Zn_ribbon_TFIIB"/>
    <property type="match status" value="1"/>
</dbReference>
<evidence type="ECO:0000313" key="2">
    <source>
        <dbReference type="EMBL" id="KAF1726223.1"/>
    </source>
</evidence>
<organism evidence="2 3">
    <name type="scientific">Pseudoxanthomonas japonensis</name>
    <dbReference type="NCBI Taxonomy" id="69284"/>
    <lineage>
        <taxon>Bacteria</taxon>
        <taxon>Pseudomonadati</taxon>
        <taxon>Pseudomonadota</taxon>
        <taxon>Gammaproteobacteria</taxon>
        <taxon>Lysobacterales</taxon>
        <taxon>Lysobacteraceae</taxon>
        <taxon>Pseudoxanthomonas</taxon>
    </lineage>
</organism>
<proteinExistence type="predicted"/>